<dbReference type="AlphaFoldDB" id="A0A077WFI1"/>
<dbReference type="SUPFAM" id="SSF47576">
    <property type="entry name" value="Calponin-homology domain, CH-domain"/>
    <property type="match status" value="1"/>
</dbReference>
<dbReference type="InterPro" id="IPR036872">
    <property type="entry name" value="CH_dom_sf"/>
</dbReference>
<protein>
    <recommendedName>
        <fullName evidence="1">Calponin-homology (CH) domain-containing protein</fullName>
    </recommendedName>
</protein>
<gene>
    <name evidence="2" type="ORF">LRAMOSA08417</name>
</gene>
<dbReference type="EMBL" id="LK023318">
    <property type="protein sequence ID" value="CDS05889.1"/>
    <property type="molecule type" value="Genomic_DNA"/>
</dbReference>
<dbReference type="Gene3D" id="1.10.418.10">
    <property type="entry name" value="Calponin-like domain"/>
    <property type="match status" value="1"/>
</dbReference>
<feature type="domain" description="Calponin-homology (CH)" evidence="1">
    <location>
        <begin position="16"/>
        <end position="66"/>
    </location>
</feature>
<dbReference type="OrthoDB" id="21595at2759"/>
<dbReference type="InterPro" id="IPR001715">
    <property type="entry name" value="CH_dom"/>
</dbReference>
<organism evidence="2">
    <name type="scientific">Lichtheimia ramosa</name>
    <dbReference type="NCBI Taxonomy" id="688394"/>
    <lineage>
        <taxon>Eukaryota</taxon>
        <taxon>Fungi</taxon>
        <taxon>Fungi incertae sedis</taxon>
        <taxon>Mucoromycota</taxon>
        <taxon>Mucoromycotina</taxon>
        <taxon>Mucoromycetes</taxon>
        <taxon>Mucorales</taxon>
        <taxon>Lichtheimiaceae</taxon>
        <taxon>Lichtheimia</taxon>
    </lineage>
</organism>
<reference evidence="2" key="1">
    <citation type="journal article" date="2014" name="Genome Announc.">
        <title>De novo whole-genome sequence and genome annotation of Lichtheimia ramosa.</title>
        <authorList>
            <person name="Linde J."/>
            <person name="Schwartze V."/>
            <person name="Binder U."/>
            <person name="Lass-Florl C."/>
            <person name="Voigt K."/>
            <person name="Horn F."/>
        </authorList>
    </citation>
    <scope>NUCLEOTIDE SEQUENCE</scope>
    <source>
        <strain evidence="2">JMRC FSU:6197</strain>
    </source>
</reference>
<dbReference type="Pfam" id="PF00307">
    <property type="entry name" value="CH"/>
    <property type="match status" value="1"/>
</dbReference>
<evidence type="ECO:0000259" key="1">
    <source>
        <dbReference type="Pfam" id="PF00307"/>
    </source>
</evidence>
<proteinExistence type="predicted"/>
<sequence length="77" mass="8603">MARTKQQQSEMLHDTSNEQAAVDFMNQALGDIDPPIECGKLHDMLKDGVSLCNLVNKLRPGTIKHVGQRNLTFIKVI</sequence>
<accession>A0A077WFI1</accession>
<evidence type="ECO:0000313" key="2">
    <source>
        <dbReference type="EMBL" id="CDS05889.1"/>
    </source>
</evidence>
<name>A0A077WFI1_9FUNG</name>